<reference evidence="2" key="1">
    <citation type="journal article" date="2023" name="Mol. Biol. Evol.">
        <title>Third-Generation Sequencing Reveals the Adaptive Role of the Epigenome in Three Deep-Sea Polychaetes.</title>
        <authorList>
            <person name="Perez M."/>
            <person name="Aroh O."/>
            <person name="Sun Y."/>
            <person name="Lan Y."/>
            <person name="Juniper S.K."/>
            <person name="Young C.R."/>
            <person name="Angers B."/>
            <person name="Qian P.Y."/>
        </authorList>
    </citation>
    <scope>NUCLEOTIDE SEQUENCE</scope>
    <source>
        <strain evidence="2">P08H-3</strain>
    </source>
</reference>
<sequence>MTYLLARVRVNIQILAGRGPVVLDSQCRLAIDQKDLHVTMSSLARDLYSKWIEVKICLNDLTSRCEAEKKNGTETRMTFEGIVARKRAEQAANEWIKGYDYLCYEGKTGYSVVRECMSRNENLTSLTEECYKTYENQTWWLNPKEPLNIYKFCKAAQQFFGCFEKFTKQGCDEQFADWVRTFHEHLWFPHLHQIGCHIGSKIAFGEITMVSMCGGTTAFCAFFILLSFLYKPENKITKRSPTQRKPPIVHFGETNQSFVKDNGELTAADNQARKVPTVTKSLEITKM</sequence>
<dbReference type="AlphaFoldDB" id="A0AAD9N4Q2"/>
<keyword evidence="1" id="KW-1133">Transmembrane helix</keyword>
<name>A0AAD9N4Q2_9ANNE</name>
<evidence type="ECO:0000313" key="3">
    <source>
        <dbReference type="Proteomes" id="UP001208570"/>
    </source>
</evidence>
<gene>
    <name evidence="2" type="ORF">LSH36_208g04078</name>
</gene>
<dbReference type="EMBL" id="JAODUP010000208">
    <property type="protein sequence ID" value="KAK2156655.1"/>
    <property type="molecule type" value="Genomic_DNA"/>
</dbReference>
<dbReference type="Proteomes" id="UP001208570">
    <property type="component" value="Unassembled WGS sequence"/>
</dbReference>
<protein>
    <submittedName>
        <fullName evidence="2">Uncharacterized protein</fullName>
    </submittedName>
</protein>
<evidence type="ECO:0000313" key="2">
    <source>
        <dbReference type="EMBL" id="KAK2156655.1"/>
    </source>
</evidence>
<accession>A0AAD9N4Q2</accession>
<organism evidence="2 3">
    <name type="scientific">Paralvinella palmiformis</name>
    <dbReference type="NCBI Taxonomy" id="53620"/>
    <lineage>
        <taxon>Eukaryota</taxon>
        <taxon>Metazoa</taxon>
        <taxon>Spiralia</taxon>
        <taxon>Lophotrochozoa</taxon>
        <taxon>Annelida</taxon>
        <taxon>Polychaeta</taxon>
        <taxon>Sedentaria</taxon>
        <taxon>Canalipalpata</taxon>
        <taxon>Terebellida</taxon>
        <taxon>Terebelliformia</taxon>
        <taxon>Alvinellidae</taxon>
        <taxon>Paralvinella</taxon>
    </lineage>
</organism>
<keyword evidence="3" id="KW-1185">Reference proteome</keyword>
<keyword evidence="1" id="KW-0472">Membrane</keyword>
<evidence type="ECO:0000256" key="1">
    <source>
        <dbReference type="SAM" id="Phobius"/>
    </source>
</evidence>
<keyword evidence="1" id="KW-0812">Transmembrane</keyword>
<proteinExistence type="predicted"/>
<feature type="transmembrane region" description="Helical" evidence="1">
    <location>
        <begin position="209"/>
        <end position="230"/>
    </location>
</feature>
<comment type="caution">
    <text evidence="2">The sequence shown here is derived from an EMBL/GenBank/DDBJ whole genome shotgun (WGS) entry which is preliminary data.</text>
</comment>